<feature type="transmembrane region" description="Helical" evidence="2">
    <location>
        <begin position="141"/>
        <end position="161"/>
    </location>
</feature>
<feature type="domain" description="Lysozyme inhibitor LprI-like N-terminal" evidence="3">
    <location>
        <begin position="5"/>
        <end position="80"/>
    </location>
</feature>
<evidence type="ECO:0000256" key="1">
    <source>
        <dbReference type="SAM" id="MobiDB-lite"/>
    </source>
</evidence>
<keyword evidence="2" id="KW-0472">Membrane</keyword>
<dbReference type="EMBL" id="AP023098">
    <property type="protein sequence ID" value="BCE86831.1"/>
    <property type="molecule type" value="Genomic_DNA"/>
</dbReference>
<evidence type="ECO:0000259" key="3">
    <source>
        <dbReference type="Pfam" id="PF07007"/>
    </source>
</evidence>
<keyword evidence="2" id="KW-1133">Transmembrane helix</keyword>
<dbReference type="GO" id="GO:0005576">
    <property type="term" value="C:extracellular region"/>
    <property type="evidence" value="ECO:0007669"/>
    <property type="project" value="TreeGrafter"/>
</dbReference>
<keyword evidence="2" id="KW-0812">Transmembrane</keyword>
<dbReference type="InterPro" id="IPR009739">
    <property type="entry name" value="LprI-like_N"/>
</dbReference>
<evidence type="ECO:0000313" key="5">
    <source>
        <dbReference type="EMBL" id="BCE78206.1"/>
    </source>
</evidence>
<evidence type="ECO:0000256" key="2">
    <source>
        <dbReference type="SAM" id="Phobius"/>
    </source>
</evidence>
<evidence type="ECO:0000313" key="6">
    <source>
        <dbReference type="EMBL" id="BCE86831.1"/>
    </source>
</evidence>
<dbReference type="Gene3D" id="1.20.1270.180">
    <property type="match status" value="1"/>
</dbReference>
<feature type="region of interest" description="Disordered" evidence="1">
    <location>
        <begin position="82"/>
        <end position="137"/>
    </location>
</feature>
<dbReference type="EMBL" id="AP023093">
    <property type="protein sequence ID" value="BCE43283.1"/>
    <property type="molecule type" value="Genomic_DNA"/>
</dbReference>
<dbReference type="PANTHER" id="PTHR37549:SF1">
    <property type="entry name" value="LIPOPROTEIN LPRI"/>
    <property type="match status" value="1"/>
</dbReference>
<dbReference type="InterPro" id="IPR052755">
    <property type="entry name" value="Lysozyme_Inhibitor_LprI"/>
</dbReference>
<feature type="compositionally biased region" description="Low complexity" evidence="1">
    <location>
        <begin position="110"/>
        <end position="126"/>
    </location>
</feature>
<organism evidence="5">
    <name type="scientific">Bradyrhizobium diazoefficiens</name>
    <dbReference type="NCBI Taxonomy" id="1355477"/>
    <lineage>
        <taxon>Bacteria</taxon>
        <taxon>Pseudomonadati</taxon>
        <taxon>Pseudomonadota</taxon>
        <taxon>Alphaproteobacteria</taxon>
        <taxon>Hyphomicrobiales</taxon>
        <taxon>Nitrobacteraceae</taxon>
        <taxon>Bradyrhizobium</taxon>
    </lineage>
</organism>
<dbReference type="RefSeq" id="WP_182872401.1">
    <property type="nucleotide sequence ID" value="NZ_AP022639.1"/>
</dbReference>
<dbReference type="AlphaFoldDB" id="A0A810BMR4"/>
<gene>
    <name evidence="4" type="ORF">XF3B_83140</name>
    <name evidence="5" type="ORF">XF8B_83170</name>
    <name evidence="6" type="ORF">XF9B_82520</name>
</gene>
<proteinExistence type="predicted"/>
<dbReference type="Pfam" id="PF07007">
    <property type="entry name" value="LprI"/>
    <property type="match status" value="1"/>
</dbReference>
<reference evidence="4" key="1">
    <citation type="submission" date="2020-05" db="EMBL/GenBank/DDBJ databases">
        <title>Complete genome sequence of Bradyrhizobium diazoefficiens XF3 isolated from soybean nodule.</title>
        <authorList>
            <person name="Noda R."/>
            <person name="Kakizaki K."/>
            <person name="Minamisawa K."/>
        </authorList>
    </citation>
    <scope>NUCLEOTIDE SEQUENCE</scope>
    <source>
        <strain evidence="4">XF3</strain>
    </source>
</reference>
<name>A0A810BMR4_9BRAD</name>
<evidence type="ECO:0000313" key="4">
    <source>
        <dbReference type="EMBL" id="BCE43283.1"/>
    </source>
</evidence>
<protein>
    <recommendedName>
        <fullName evidence="3">Lysozyme inhibitor LprI-like N-terminal domain-containing protein</fullName>
    </recommendedName>
</protein>
<dbReference type="PANTHER" id="PTHR37549">
    <property type="entry name" value="LIPOPROTEIN LPRI"/>
    <property type="match status" value="1"/>
</dbReference>
<accession>A0A810BMR4</accession>
<reference evidence="6" key="3">
    <citation type="submission" date="2020-05" db="EMBL/GenBank/DDBJ databases">
        <title>Complete genome sequence of Bradyrhizobium diazoefficiens XF9 isolated from soybean nodule.</title>
        <authorList>
            <person name="Noda R."/>
            <person name="Kakizaki K."/>
            <person name="Minamisawa K."/>
        </authorList>
    </citation>
    <scope>NUCLEOTIDE SEQUENCE</scope>
    <source>
        <strain evidence="6">XF9</strain>
    </source>
</reference>
<reference evidence="5" key="2">
    <citation type="submission" date="2020-05" db="EMBL/GenBank/DDBJ databases">
        <title>Complete genome sequence of Bradyrhizobium diazoefficiens XF8 isolated from soybean nodule.</title>
        <authorList>
            <person name="Noda R."/>
            <person name="Kakizaki K."/>
            <person name="Minamisawa K."/>
        </authorList>
    </citation>
    <scope>NUCLEOTIDE SEQUENCE</scope>
    <source>
        <strain evidence="5">XF8</strain>
    </source>
</reference>
<dbReference type="EMBL" id="AP023097">
    <property type="protein sequence ID" value="BCE78206.1"/>
    <property type="molecule type" value="Genomic_DNA"/>
</dbReference>
<feature type="compositionally biased region" description="Polar residues" evidence="1">
    <location>
        <begin position="127"/>
        <end position="137"/>
    </location>
</feature>
<sequence length="252" mass="27726">MATASIERAICGDATLSEWDLRMGQQYQQALRLRKGPDRQALIESQRSWIQQRNTGCGAAAGNAVWTCVLEATKQRLATLSEAPPSNFDPTPTASPSPQIPVRPQSQNVPAPSSSSAPRATEPSSPKSNAATESSSGTNPLLTLIFIVGAIAGAIAVYNNIQRREEERRRAAERQRLVAKYGAEIADRILARIVWQGMTVEQLLESRGDPADKDYEVRKSVTKETWKYGQTGKNRFSNRIFLENGIVTGWKE</sequence>